<dbReference type="Gene3D" id="3.10.350.10">
    <property type="entry name" value="LysM domain"/>
    <property type="match status" value="1"/>
</dbReference>
<accession>A0A6L6PVI7</accession>
<name>A0A6L6PVI7_9BURK</name>
<keyword evidence="3" id="KW-1185">Reference proteome</keyword>
<dbReference type="Proteomes" id="UP000484015">
    <property type="component" value="Unassembled WGS sequence"/>
</dbReference>
<evidence type="ECO:0000313" key="2">
    <source>
        <dbReference type="EMBL" id="MTW01500.1"/>
    </source>
</evidence>
<proteinExistence type="predicted"/>
<reference evidence="2 3" key="1">
    <citation type="submission" date="2019-11" db="EMBL/GenBank/DDBJ databases">
        <title>Type strains purchased from KCTC, JCM and DSMZ.</title>
        <authorList>
            <person name="Lu H."/>
        </authorList>
    </citation>
    <scope>NUCLEOTIDE SEQUENCE [LARGE SCALE GENOMIC DNA]</scope>
    <source>
        <strain evidence="2 3">KCTC 42409</strain>
    </source>
</reference>
<dbReference type="InterPro" id="IPR036779">
    <property type="entry name" value="LysM_dom_sf"/>
</dbReference>
<organism evidence="2 3">
    <name type="scientific">Pseudoduganella ginsengisoli</name>
    <dbReference type="NCBI Taxonomy" id="1462440"/>
    <lineage>
        <taxon>Bacteria</taxon>
        <taxon>Pseudomonadati</taxon>
        <taxon>Pseudomonadota</taxon>
        <taxon>Betaproteobacteria</taxon>
        <taxon>Burkholderiales</taxon>
        <taxon>Oxalobacteraceae</taxon>
        <taxon>Telluria group</taxon>
        <taxon>Pseudoduganella</taxon>
    </lineage>
</organism>
<dbReference type="InterPro" id="IPR018392">
    <property type="entry name" value="LysM"/>
</dbReference>
<evidence type="ECO:0000313" key="3">
    <source>
        <dbReference type="Proteomes" id="UP000484015"/>
    </source>
</evidence>
<dbReference type="CDD" id="cd00118">
    <property type="entry name" value="LysM"/>
    <property type="match status" value="1"/>
</dbReference>
<dbReference type="InterPro" id="IPR013423">
    <property type="entry name" value="CHP02594"/>
</dbReference>
<dbReference type="OrthoDB" id="192249at2"/>
<dbReference type="RefSeq" id="WP_155437902.1">
    <property type="nucleotide sequence ID" value="NZ_WNLA01000002.1"/>
</dbReference>
<dbReference type="Pfam" id="PF01476">
    <property type="entry name" value="LysM"/>
    <property type="match status" value="1"/>
</dbReference>
<dbReference type="EMBL" id="WNLA01000002">
    <property type="protein sequence ID" value="MTW01500.1"/>
    <property type="molecule type" value="Genomic_DNA"/>
</dbReference>
<dbReference type="SMART" id="SM00257">
    <property type="entry name" value="LysM"/>
    <property type="match status" value="1"/>
</dbReference>
<dbReference type="SUPFAM" id="SSF54106">
    <property type="entry name" value="LysM domain"/>
    <property type="match status" value="1"/>
</dbReference>
<protein>
    <submittedName>
        <fullName evidence="2">TIGR02594 family protein</fullName>
    </submittedName>
</protein>
<sequence length="568" mass="62480">MATRFISAKYDADTRTVDYVGHDGSHLLRTGGTIAWRFNNPGNIRPADDKLIMGAIGIGTTKRNGRFLIFASYEEGRAQKKSLLRRVYNDRTIYTMLAGVPDKNGKIVMGYAPANDNNDPVAYAAAISKHTGLPVTTRLRDISDAKMDQLLDAMEVKEGFNNEKSSRQEKCIATTSVTVSDGSRPKPNVPAQIKVGETTKTLKTDASGQLPVISHLALGNKVEIFFPSINGEWEKQLEFKTGEECQSFVLFHDLQTFEGRAEKKRPRDSGSVDGKSPIRYVVQQGDTLGKLAKLFDTTPEAIRRNNPEIKDISRIYEGQVLGIYGKPPPLLPPSPSVTAGARLPPQPTAAARSKKGTDAPLAIVPVDQARAPWMAIAIVEARRFAGKEEDVITKDENYHKDIGVGKNLVTAPWCASFVNYCLMSAHAPFERSASSQFPVWSKKFIKIDEPVYGALMVMRNYVKKTGQSNGTGHVTFVYGQSENGSIAGLGGNQGNSIKISEYQRTGVSSEFMLKGVKMQQKFHGFYIPATYLDFAKKEPPLSTVDITKVNQELLKITNYTASENEGTR</sequence>
<evidence type="ECO:0000259" key="1">
    <source>
        <dbReference type="PROSITE" id="PS51782"/>
    </source>
</evidence>
<comment type="caution">
    <text evidence="2">The sequence shown here is derived from an EMBL/GenBank/DDBJ whole genome shotgun (WGS) entry which is preliminary data.</text>
</comment>
<feature type="domain" description="LysM" evidence="1">
    <location>
        <begin position="278"/>
        <end position="323"/>
    </location>
</feature>
<dbReference type="AlphaFoldDB" id="A0A6L6PVI7"/>
<dbReference type="PROSITE" id="PS51782">
    <property type="entry name" value="LYSM"/>
    <property type="match status" value="1"/>
</dbReference>
<dbReference type="NCBIfam" id="TIGR02594">
    <property type="entry name" value="TIGR02594 family protein"/>
    <property type="match status" value="1"/>
</dbReference>
<gene>
    <name evidence="2" type="ORF">GM668_05295</name>
</gene>